<dbReference type="RefSeq" id="WP_119053363.1">
    <property type="nucleotide sequence ID" value="NZ_CP032157.1"/>
</dbReference>
<dbReference type="KEGG" id="pseg:D3H65_27425"/>
<evidence type="ECO:0000259" key="3">
    <source>
        <dbReference type="Pfam" id="PF09314"/>
    </source>
</evidence>
<dbReference type="Pfam" id="PF09314">
    <property type="entry name" value="DUF1972"/>
    <property type="match status" value="1"/>
</dbReference>
<evidence type="ECO:0000256" key="1">
    <source>
        <dbReference type="ARBA" id="ARBA00022679"/>
    </source>
</evidence>
<reference evidence="4 5" key="1">
    <citation type="submission" date="2018-09" db="EMBL/GenBank/DDBJ databases">
        <title>Genome sequencing of strain 6GH32-13.</title>
        <authorList>
            <person name="Weon H.-Y."/>
            <person name="Heo J."/>
            <person name="Kwon S.-W."/>
        </authorList>
    </citation>
    <scope>NUCLEOTIDE SEQUENCE [LARGE SCALE GENOMIC DNA]</scope>
    <source>
        <strain evidence="4 5">5GH32-13</strain>
    </source>
</reference>
<organism evidence="4 5">
    <name type="scientific">Paraflavitalea soli</name>
    <dbReference type="NCBI Taxonomy" id="2315862"/>
    <lineage>
        <taxon>Bacteria</taxon>
        <taxon>Pseudomonadati</taxon>
        <taxon>Bacteroidota</taxon>
        <taxon>Chitinophagia</taxon>
        <taxon>Chitinophagales</taxon>
        <taxon>Chitinophagaceae</taxon>
        <taxon>Paraflavitalea</taxon>
    </lineage>
</organism>
<dbReference type="InterPro" id="IPR015393">
    <property type="entry name" value="DUF1972"/>
</dbReference>
<gene>
    <name evidence="4" type="ORF">D3H65_27425</name>
</gene>
<dbReference type="GO" id="GO:0009103">
    <property type="term" value="P:lipopolysaccharide biosynthetic process"/>
    <property type="evidence" value="ECO:0007669"/>
    <property type="project" value="TreeGrafter"/>
</dbReference>
<dbReference type="GO" id="GO:0016757">
    <property type="term" value="F:glycosyltransferase activity"/>
    <property type="evidence" value="ECO:0007669"/>
    <property type="project" value="InterPro"/>
</dbReference>
<dbReference type="EMBL" id="CP032157">
    <property type="protein sequence ID" value="AXY77487.1"/>
    <property type="molecule type" value="Genomic_DNA"/>
</dbReference>
<sequence length="368" mass="42221">MKVGILGTRGVPNAYGGFEQFAQYLSYGLAEKGHEVFVYNSSEHPYQEKQWGKVNIIHCKDWEGKIGTAGQFIYDYNCIRDARKRNFDILLQLGYTSNSIWHWLWPKQSINIVNMDGLEWKRSKYNKPTQHFLQRAEHWAAQHADLLIADSVGIQDYLTAKYQKSSVFIPYGAEIPGSYSPSVIEQYHVDVNKYFLLIARMEPENNIETIIKGYLLSKHSYPLIVVGNPGNKFGQYLKDNYGNPQVRFAGAIYDTNIINNLRHYAHLYFHGHSVGGTNPSLLEAMACECNIAAHDNTFNKAILQKDAQYFSDPEQVAHIITIKTDPGILAQHKQRNVEKIKTSYNWKKIIDDYEQVFFKALQTTAAPR</sequence>
<feature type="domain" description="DUF1972" evidence="3">
    <location>
        <begin position="3"/>
        <end position="174"/>
    </location>
</feature>
<dbReference type="PANTHER" id="PTHR46401">
    <property type="entry name" value="GLYCOSYLTRANSFERASE WBBK-RELATED"/>
    <property type="match status" value="1"/>
</dbReference>
<keyword evidence="5" id="KW-1185">Reference proteome</keyword>
<dbReference type="Pfam" id="PF00534">
    <property type="entry name" value="Glycos_transf_1"/>
    <property type="match status" value="1"/>
</dbReference>
<dbReference type="PANTHER" id="PTHR46401:SF2">
    <property type="entry name" value="GLYCOSYLTRANSFERASE WBBK-RELATED"/>
    <property type="match status" value="1"/>
</dbReference>
<dbReference type="Gene3D" id="3.40.50.2000">
    <property type="entry name" value="Glycogen Phosphorylase B"/>
    <property type="match status" value="2"/>
</dbReference>
<dbReference type="SUPFAM" id="SSF53756">
    <property type="entry name" value="UDP-Glycosyltransferase/glycogen phosphorylase"/>
    <property type="match status" value="1"/>
</dbReference>
<evidence type="ECO:0000313" key="4">
    <source>
        <dbReference type="EMBL" id="AXY77487.1"/>
    </source>
</evidence>
<dbReference type="Proteomes" id="UP000263900">
    <property type="component" value="Chromosome"/>
</dbReference>
<protein>
    <submittedName>
        <fullName evidence="4">Glycosyltransferase family 1 protein</fullName>
    </submittedName>
</protein>
<keyword evidence="1 4" id="KW-0808">Transferase</keyword>
<name>A0A3B7MUD2_9BACT</name>
<evidence type="ECO:0000313" key="5">
    <source>
        <dbReference type="Proteomes" id="UP000263900"/>
    </source>
</evidence>
<evidence type="ECO:0000259" key="2">
    <source>
        <dbReference type="Pfam" id="PF00534"/>
    </source>
</evidence>
<dbReference type="AlphaFoldDB" id="A0A3B7MUD2"/>
<dbReference type="OrthoDB" id="9792269at2"/>
<dbReference type="InterPro" id="IPR001296">
    <property type="entry name" value="Glyco_trans_1"/>
</dbReference>
<accession>A0A3B7MUD2</accession>
<feature type="domain" description="Glycosyl transferase family 1" evidence="2">
    <location>
        <begin position="192"/>
        <end position="317"/>
    </location>
</feature>
<proteinExistence type="predicted"/>